<dbReference type="InterPro" id="IPR012914">
    <property type="entry name" value="PucR_dom"/>
</dbReference>
<dbReference type="InterPro" id="IPR042070">
    <property type="entry name" value="PucR_C-HTH_sf"/>
</dbReference>
<protein>
    <submittedName>
        <fullName evidence="3">Purine catabolism regulatory protein</fullName>
    </submittedName>
</protein>
<dbReference type="PANTHER" id="PTHR33744:SF1">
    <property type="entry name" value="DNA-BINDING TRANSCRIPTIONAL ACTIVATOR ADER"/>
    <property type="match status" value="1"/>
</dbReference>
<evidence type="ECO:0000259" key="1">
    <source>
        <dbReference type="Pfam" id="PF07905"/>
    </source>
</evidence>
<accession>A0A1M7JIM0</accession>
<reference evidence="3 4" key="1">
    <citation type="submission" date="2016-11" db="EMBL/GenBank/DDBJ databases">
        <authorList>
            <person name="Jaros S."/>
            <person name="Januszkiewicz K."/>
            <person name="Wedrychowicz H."/>
        </authorList>
    </citation>
    <scope>NUCLEOTIDE SEQUENCE [LARGE SCALE GENOMIC DNA]</scope>
    <source>
        <strain evidence="3 4">DSM 16010</strain>
    </source>
</reference>
<sequence length="544" mass="62989">MENYKITVESIMQREIFMDAELVAGSEGIDREIKWTHILEMESFDSFINGGELILTTGSNIDFGSPHGMSKIRTLIESGVTGICIELGHHVTKVDSSILKLADDHAFPIIIFNKTVKFVDITQDLHTLIINSHHTQLEHLHLLSKEFNELSLEPNGIIKILKNLHNYFHKTVILITDEKKLYYYPLKVKKHAEYINSLIDDSWEIQPYISVNLDKTDYSVFPIKGLGHSWGNLYFQEEAEDIDEFSYSILDRATLAIAQILLRNQTIEERKQNQEGDIVKKLVHEKSFEPSLAQKFLPYPSENLYYRVMIIEKSNIGDEISPEDWEEIKLTQAIILRNLFKSFGFRAMISVTINTITVISSFYKNQQTIVKDQNFNLVTDAIQNTHEKNIFNGEECHISASSLNKDYSKLHECYKEANEVLHLKKLDVLKDVLFYEELGAYRLLTKLDKNELESLVSTYLSPLLDFERKTNNNNLLLTLTIYLETMGSKKETSERLYIVRQTLYYRLEKIKELLGENFMNPVSRQAIELAISANKLLDEKRSKQ</sequence>
<feature type="domain" description="Purine catabolism PurC-like" evidence="1">
    <location>
        <begin position="11"/>
        <end position="129"/>
    </location>
</feature>
<dbReference type="PANTHER" id="PTHR33744">
    <property type="entry name" value="CARBOHYDRATE DIACID REGULATOR"/>
    <property type="match status" value="1"/>
</dbReference>
<dbReference type="RefSeq" id="WP_072710730.1">
    <property type="nucleotide sequence ID" value="NZ_FRCF01000013.1"/>
</dbReference>
<dbReference type="Pfam" id="PF13556">
    <property type="entry name" value="HTH_30"/>
    <property type="match status" value="1"/>
</dbReference>
<dbReference type="Gene3D" id="1.10.10.2840">
    <property type="entry name" value="PucR C-terminal helix-turn-helix domain"/>
    <property type="match status" value="1"/>
</dbReference>
<evidence type="ECO:0000313" key="3">
    <source>
        <dbReference type="EMBL" id="SHM52796.1"/>
    </source>
</evidence>
<organism evidence="3 4">
    <name type="scientific">Lacicoccus alkaliphilus DSM 16010</name>
    <dbReference type="NCBI Taxonomy" id="1123231"/>
    <lineage>
        <taxon>Bacteria</taxon>
        <taxon>Bacillati</taxon>
        <taxon>Bacillota</taxon>
        <taxon>Bacilli</taxon>
        <taxon>Bacillales</taxon>
        <taxon>Salinicoccaceae</taxon>
        <taxon>Lacicoccus</taxon>
    </lineage>
</organism>
<dbReference type="Proteomes" id="UP000184206">
    <property type="component" value="Unassembled WGS sequence"/>
</dbReference>
<gene>
    <name evidence="3" type="ORF">SAMN02745189_02312</name>
</gene>
<dbReference type="InterPro" id="IPR025736">
    <property type="entry name" value="PucR_C-HTH_dom"/>
</dbReference>
<dbReference type="EMBL" id="FRCF01000013">
    <property type="protein sequence ID" value="SHM52796.1"/>
    <property type="molecule type" value="Genomic_DNA"/>
</dbReference>
<feature type="domain" description="PucR C-terminal helix-turn-helix" evidence="2">
    <location>
        <begin position="475"/>
        <end position="532"/>
    </location>
</feature>
<proteinExistence type="predicted"/>
<evidence type="ECO:0000313" key="4">
    <source>
        <dbReference type="Proteomes" id="UP000184206"/>
    </source>
</evidence>
<evidence type="ECO:0000259" key="2">
    <source>
        <dbReference type="Pfam" id="PF13556"/>
    </source>
</evidence>
<dbReference type="Pfam" id="PF07905">
    <property type="entry name" value="PucR"/>
    <property type="match status" value="1"/>
</dbReference>
<dbReference type="AlphaFoldDB" id="A0A1M7JIM0"/>
<keyword evidence="4" id="KW-1185">Reference proteome</keyword>
<name>A0A1M7JIM0_9BACL</name>
<dbReference type="InterPro" id="IPR051448">
    <property type="entry name" value="CdaR-like_regulators"/>
</dbReference>